<accession>A0A430Q9D5</accession>
<evidence type="ECO:0000256" key="1">
    <source>
        <dbReference type="SAM" id="MobiDB-lite"/>
    </source>
</evidence>
<feature type="region of interest" description="Disordered" evidence="1">
    <location>
        <begin position="460"/>
        <end position="541"/>
    </location>
</feature>
<feature type="compositionally biased region" description="Basic and acidic residues" evidence="1">
    <location>
        <begin position="314"/>
        <end position="327"/>
    </location>
</feature>
<proteinExistence type="predicted"/>
<dbReference type="Proteomes" id="UP000290809">
    <property type="component" value="Unassembled WGS sequence"/>
</dbReference>
<reference evidence="2 3" key="1">
    <citation type="journal article" date="2019" name="PLoS Pathog.">
        <title>Genome sequence of the bovine parasite Schistosoma bovis Tanzania.</title>
        <authorList>
            <person name="Oey H."/>
            <person name="Zakrzewski M."/>
            <person name="Gobert G."/>
            <person name="Gravermann K."/>
            <person name="Stoye J."/>
            <person name="Jones M."/>
            <person name="Mcmanus D."/>
            <person name="Krause L."/>
        </authorList>
    </citation>
    <scope>NUCLEOTIDE SEQUENCE [LARGE SCALE GENOMIC DNA]</scope>
    <source>
        <strain evidence="2 3">TAN1997</strain>
    </source>
</reference>
<keyword evidence="3" id="KW-1185">Reference proteome</keyword>
<protein>
    <submittedName>
        <fullName evidence="2">Uncharacterized protein</fullName>
    </submittedName>
</protein>
<evidence type="ECO:0000313" key="2">
    <source>
        <dbReference type="EMBL" id="RTG84299.1"/>
    </source>
</evidence>
<feature type="compositionally biased region" description="Low complexity" evidence="1">
    <location>
        <begin position="460"/>
        <end position="473"/>
    </location>
</feature>
<organism evidence="2 3">
    <name type="scientific">Schistosoma bovis</name>
    <name type="common">Blood fluke</name>
    <dbReference type="NCBI Taxonomy" id="6184"/>
    <lineage>
        <taxon>Eukaryota</taxon>
        <taxon>Metazoa</taxon>
        <taxon>Spiralia</taxon>
        <taxon>Lophotrochozoa</taxon>
        <taxon>Platyhelminthes</taxon>
        <taxon>Trematoda</taxon>
        <taxon>Digenea</taxon>
        <taxon>Strigeidida</taxon>
        <taxon>Schistosomatoidea</taxon>
        <taxon>Schistosomatidae</taxon>
        <taxon>Schistosoma</taxon>
    </lineage>
</organism>
<feature type="region of interest" description="Disordered" evidence="1">
    <location>
        <begin position="180"/>
        <end position="327"/>
    </location>
</feature>
<feature type="compositionally biased region" description="Polar residues" evidence="1">
    <location>
        <begin position="282"/>
        <end position="304"/>
    </location>
</feature>
<gene>
    <name evidence="2" type="ORF">DC041_0007832</name>
</gene>
<dbReference type="EMBL" id="QMKO01002212">
    <property type="protein sequence ID" value="RTG84299.1"/>
    <property type="molecule type" value="Genomic_DNA"/>
</dbReference>
<feature type="compositionally biased region" description="Pro residues" evidence="1">
    <location>
        <begin position="207"/>
        <end position="219"/>
    </location>
</feature>
<feature type="compositionally biased region" description="Low complexity" evidence="1">
    <location>
        <begin position="195"/>
        <end position="206"/>
    </location>
</feature>
<name>A0A430Q9D5_SCHBO</name>
<evidence type="ECO:0000313" key="3">
    <source>
        <dbReference type="Proteomes" id="UP000290809"/>
    </source>
</evidence>
<sequence>MAVIFEEINNLVVLNKKSTDSISEVLKSLLHYLNSNTTGSIIFPLIHDLENAHFELTDTLNKLLPEPIIKQMVKYKHLEPQLKELESTAHRVNRHKRNLNQSYSRSRSTVKKEKAHINYRTSSMNYDYLTNCLMDKMNTLQNDNFDSSDRQATENTEHDSLSVTELSSELLGIITRQKSSDETIGSNHSYHCLNKKSSSNSSSLTLPLPPPPSVQPPSSKPYVKTMVTNTTNESQSKESLSQKDKNGALCKISSSQSSQSSTSLSTTKSNEIIDSNDHENSNDTTTLNSVSIQMTKVDDTNNPDMKSGNGDDINSDKTNNDNSGNKEKCTLTNNLLFNSTSSASTYSICQFPYYSNQKYHHYNQNYPYDIKSPTVSTIYSIRNNNPSSSILTEKTETLLPIMKSSNVCNMNYATEKSLNSMLYLNKNNMNPLSDSCLYDNNNEISCIPIIVQKNSWSNTSPINNNDNNKNSNSTREFGSDAINSNDNHRTPYRESLLNDNEVRPPKQNIISWGCLPSPITEKANHHYEKKRRETEASEENK</sequence>
<dbReference type="AlphaFoldDB" id="A0A430Q9D5"/>
<feature type="compositionally biased region" description="Low complexity" evidence="1">
    <location>
        <begin position="253"/>
        <end position="269"/>
    </location>
</feature>
<comment type="caution">
    <text evidence="2">The sequence shown here is derived from an EMBL/GenBank/DDBJ whole genome shotgun (WGS) entry which is preliminary data.</text>
</comment>
<feature type="compositionally biased region" description="Polar residues" evidence="1">
    <location>
        <begin position="226"/>
        <end position="239"/>
    </location>
</feature>
<feature type="region of interest" description="Disordered" evidence="1">
    <location>
        <begin position="144"/>
        <end position="164"/>
    </location>
</feature>
<feature type="compositionally biased region" description="Basic and acidic residues" evidence="1">
    <location>
        <begin position="522"/>
        <end position="541"/>
    </location>
</feature>
<feature type="compositionally biased region" description="Basic and acidic residues" evidence="1">
    <location>
        <begin position="147"/>
        <end position="160"/>
    </location>
</feature>